<evidence type="ECO:0000256" key="3">
    <source>
        <dbReference type="ARBA" id="ARBA00022692"/>
    </source>
</evidence>
<comment type="function">
    <text evidence="7">Involved in the lipid remodeling steps of GPI-anchor maturation.</text>
</comment>
<feature type="transmembrane region" description="Helical" evidence="7">
    <location>
        <begin position="321"/>
        <end position="339"/>
    </location>
</feature>
<dbReference type="GO" id="GO:0006506">
    <property type="term" value="P:GPI anchor biosynthetic process"/>
    <property type="evidence" value="ECO:0007669"/>
    <property type="project" value="UniProtKB-KW"/>
</dbReference>
<evidence type="ECO:0000256" key="6">
    <source>
        <dbReference type="ARBA" id="ARBA00023136"/>
    </source>
</evidence>
<sequence length="395" mass="46149">MVPSQVLGYFLLSILGLLTKVAASDGDELEEFEDCLYQCTEITCHKNPYHIKKIKFEDTLKSKNHQFHRYEPSWHFDKLLQPHLRAMLWDCKSNCDYQCQRIITAERRANGEDMCQFHGKWPFLRVLGIQELASAVFSIANFFPHLQGFKQAGEALRTAPKTKYNVIKGPMRTIQFVLLVTMCAWVFSTIYHIRDFLITEQLDYYFAGLTVLAGFYGIGHRYFRLYLPSRRHYLLLFLSMCVLAYAGHVYRLVSDWLYTYNMTANIVVGVLQNILWCLTCYSLYTKYYELDRLGISYDTQKHLGYTNGTRMILGSFYCQSAKLYSLYPLAICFVVVLGISLELSDFPPVFFELVDTHSLWHFVTAISSYMGWYKWMIWDISENVWDDLQAGKKAD</sequence>
<keyword evidence="3 7" id="KW-0812">Transmembrane</keyword>
<keyword evidence="9" id="KW-1185">Reference proteome</keyword>
<evidence type="ECO:0000256" key="5">
    <source>
        <dbReference type="ARBA" id="ARBA00022989"/>
    </source>
</evidence>
<proteinExistence type="inferred from homology"/>
<feature type="signal peptide" evidence="7">
    <location>
        <begin position="1"/>
        <end position="23"/>
    </location>
</feature>
<evidence type="ECO:0000313" key="9">
    <source>
        <dbReference type="Proteomes" id="UP000268321"/>
    </source>
</evidence>
<keyword evidence="2 7" id="KW-0337">GPI-anchor biosynthesis</keyword>
<evidence type="ECO:0000256" key="2">
    <source>
        <dbReference type="ARBA" id="ARBA00022502"/>
    </source>
</evidence>
<dbReference type="GO" id="GO:0016788">
    <property type="term" value="F:hydrolase activity, acting on ester bonds"/>
    <property type="evidence" value="ECO:0007669"/>
    <property type="project" value="TreeGrafter"/>
</dbReference>
<dbReference type="EMBL" id="ML004469">
    <property type="protein sequence ID" value="RKP29981.1"/>
    <property type="molecule type" value="Genomic_DNA"/>
</dbReference>
<feature type="transmembrane region" description="Helical" evidence="7">
    <location>
        <begin position="173"/>
        <end position="193"/>
    </location>
</feature>
<feature type="chain" id="PRO_5020911920" description="Post-GPI attachment to proteins factor 3" evidence="7">
    <location>
        <begin position="24"/>
        <end position="395"/>
    </location>
</feature>
<evidence type="ECO:0000256" key="1">
    <source>
        <dbReference type="ARBA" id="ARBA00004127"/>
    </source>
</evidence>
<gene>
    <name evidence="8" type="ORF">METBISCDRAFT_31260</name>
</gene>
<evidence type="ECO:0000256" key="4">
    <source>
        <dbReference type="ARBA" id="ARBA00022729"/>
    </source>
</evidence>
<comment type="subcellular location">
    <subcellularLocation>
        <location evidence="1">Endomembrane system</location>
        <topology evidence="1">Multi-pass membrane protein</topology>
    </subcellularLocation>
    <subcellularLocation>
        <location evidence="7">Endoplasmic reticulum membrane</location>
        <topology evidence="7">Multi-pass membrane protein</topology>
    </subcellularLocation>
</comment>
<reference evidence="9" key="1">
    <citation type="journal article" date="2018" name="Nat. Microbiol.">
        <title>Leveraging single-cell genomics to expand the fungal tree of life.</title>
        <authorList>
            <person name="Ahrendt S.R."/>
            <person name="Quandt C.A."/>
            <person name="Ciobanu D."/>
            <person name="Clum A."/>
            <person name="Salamov A."/>
            <person name="Andreopoulos B."/>
            <person name="Cheng J.F."/>
            <person name="Woyke T."/>
            <person name="Pelin A."/>
            <person name="Henrissat B."/>
            <person name="Reynolds N.K."/>
            <person name="Benny G.L."/>
            <person name="Smith M.E."/>
            <person name="James T.Y."/>
            <person name="Grigoriev I.V."/>
        </authorList>
    </citation>
    <scope>NUCLEOTIDE SEQUENCE [LARGE SCALE GENOMIC DNA]</scope>
    <source>
        <strain evidence="9">Baker2002</strain>
    </source>
</reference>
<evidence type="ECO:0000256" key="7">
    <source>
        <dbReference type="RuleBase" id="RU365066"/>
    </source>
</evidence>
<name>A0A4P9ZCY5_9ASCO</name>
<keyword evidence="4 7" id="KW-0732">Signal</keyword>
<dbReference type="Proteomes" id="UP000268321">
    <property type="component" value="Unassembled WGS sequence"/>
</dbReference>
<protein>
    <recommendedName>
        <fullName evidence="7">Post-GPI attachment to proteins factor 3</fullName>
    </recommendedName>
</protein>
<dbReference type="PANTHER" id="PTHR13148">
    <property type="entry name" value="PER1-RELATED"/>
    <property type="match status" value="1"/>
</dbReference>
<keyword evidence="6 7" id="KW-0472">Membrane</keyword>
<comment type="caution">
    <text evidence="7">Lacks conserved residue(s) required for the propagation of feature annotation.</text>
</comment>
<dbReference type="InterPro" id="IPR007217">
    <property type="entry name" value="Per1-like"/>
</dbReference>
<keyword evidence="7" id="KW-0256">Endoplasmic reticulum</keyword>
<dbReference type="OrthoDB" id="419770at2759"/>
<dbReference type="AlphaFoldDB" id="A0A4P9ZCY5"/>
<keyword evidence="5 7" id="KW-1133">Transmembrane helix</keyword>
<feature type="transmembrane region" description="Helical" evidence="7">
    <location>
        <begin position="262"/>
        <end position="284"/>
    </location>
</feature>
<dbReference type="GO" id="GO:0005789">
    <property type="term" value="C:endoplasmic reticulum membrane"/>
    <property type="evidence" value="ECO:0007669"/>
    <property type="project" value="UniProtKB-SubCell"/>
</dbReference>
<feature type="transmembrane region" description="Helical" evidence="7">
    <location>
        <begin position="359"/>
        <end position="375"/>
    </location>
</feature>
<feature type="transmembrane region" description="Helical" evidence="7">
    <location>
        <begin position="205"/>
        <end position="223"/>
    </location>
</feature>
<accession>A0A4P9ZCY5</accession>
<dbReference type="Pfam" id="PF04080">
    <property type="entry name" value="Per1"/>
    <property type="match status" value="1"/>
</dbReference>
<evidence type="ECO:0000313" key="8">
    <source>
        <dbReference type="EMBL" id="RKP29981.1"/>
    </source>
</evidence>
<dbReference type="PANTHER" id="PTHR13148:SF0">
    <property type="entry name" value="POST-GPI ATTACHMENT TO PROTEINS FACTOR 3"/>
    <property type="match status" value="1"/>
</dbReference>
<feature type="transmembrane region" description="Helical" evidence="7">
    <location>
        <begin position="232"/>
        <end position="250"/>
    </location>
</feature>
<comment type="similarity">
    <text evidence="7">Belongs to the PGAP3 family.</text>
</comment>
<organism evidence="8 9">
    <name type="scientific">Metschnikowia bicuspidata</name>
    <dbReference type="NCBI Taxonomy" id="27322"/>
    <lineage>
        <taxon>Eukaryota</taxon>
        <taxon>Fungi</taxon>
        <taxon>Dikarya</taxon>
        <taxon>Ascomycota</taxon>
        <taxon>Saccharomycotina</taxon>
        <taxon>Pichiomycetes</taxon>
        <taxon>Metschnikowiaceae</taxon>
        <taxon>Metschnikowia</taxon>
    </lineage>
</organism>